<dbReference type="InterPro" id="IPR013783">
    <property type="entry name" value="Ig-like_fold"/>
</dbReference>
<evidence type="ECO:0000313" key="1">
    <source>
        <dbReference type="EMBL" id="DAD86607.1"/>
    </source>
</evidence>
<dbReference type="Gene3D" id="2.60.40.10">
    <property type="entry name" value="Immunoglobulins"/>
    <property type="match status" value="1"/>
</dbReference>
<proteinExistence type="predicted"/>
<sequence>MSILGEGTRYGNHRMVTLDSAYLKQIDEANPNVSPTPSGPTGSSIAIGKNWALMQGSLRAGAEKRMLVKWDLTQLSEALDRKNVYFDVTTGNAKLTYEPETISNTTRTSLIELQVADKAFDMSTVSWNTKPTFTTVNQKFISTLLPANEVSVYPGVWCELQTTEFIATQSLKNAIQNGLAFTIGATDPAPMDSSATTFGVLVYMNLGAVKLTVDVKDIQLGFSSLQPVAGAYVAPNQAAVLSWEIDTPSAYFSVCPQQASFEAQYYTRKGGVTSSVKTLTGTTAKTATVPASDMAGVEALAWRVRVTSDDGIVGAWSDWRTCTCVNQTGKATALSPDGASVSQGETVAFLWEHSSAAGRAQAGVQLQMKPSGDESWTDIYTASTTERRADVPLPAELTQTAGQAAWRVRTRDDLGGWSEWSDALYVYVVSASAAPTVAVYSSDTMRPRVEWQSTGQTGYRVKIRRQDGTLCYDSGVLAGSGQSHTVAEYLPDGSYTAAVSVWNEYAIESAEGTQTFTISAQAAKPNAVTLSTGQSTQGCVRFTLSQAPGGRTVLLRDGVRVPFVQESATTILDCGARAGTHSYVLRVETDAAYTDSESVTAQTILEGASLALTDAPEDMIFLRLNRDSAPSHADDLAMEAVQRGFSGRTLPVVEFSGRLDHIHRHTFALPGREALQQLLDMLLKQKPLLYRDQFGRRYCCVCASLPVSYDAFSESFTLELTEIDDGIAAPIVKEEAQPPGTDTSDATLLAADAPYGKIFYGASGRAVGQVPDSRVKPRGWSKIPIMSIQTQVGAHYFQRVSDDLLTVFVPDGFSAAPPLFFKMHSKDLIGTVSITVGGVDYTIAAGTQQMVTVSFSEGADTPISVAWQDAAGTHTKALRLRMVKAAASSSRGILTVTNATAGGAGGVPVIVSRMCENVGYVNGISLGGDTAQVVLTCAGTPAYAVYRGCRYSADATYKQITIPNVDFHEGFARIDMLDPETGYQTAYFLMKEPGKDDVGTHTAIRADCAASFLAESTDIYDYNANGFGPPTTEMAVYSDSVEMITNYGAFYDGGPWLPADASTFYAVNASANDTLDAQIMSVAEENGITVDFDDYGGIAGIGDGTNPLARGSLGHGSRWLVFVNGRPATAPGFLTHIPVNANIRLELVYTCADGIDVGFPYAGV</sequence>
<dbReference type="EMBL" id="BK015005">
    <property type="protein sequence ID" value="DAD86607.1"/>
    <property type="molecule type" value="Genomic_DNA"/>
</dbReference>
<reference evidence="1" key="1">
    <citation type="journal article" date="2021" name="Proc. Natl. Acad. Sci. U.S.A.">
        <title>A Catalog of Tens of Thousands of Viruses from Human Metagenomes Reveals Hidden Associations with Chronic Diseases.</title>
        <authorList>
            <person name="Tisza M.J."/>
            <person name="Buck C.B."/>
        </authorList>
    </citation>
    <scope>NUCLEOTIDE SEQUENCE</scope>
    <source>
        <strain evidence="1">Cth2082</strain>
    </source>
</reference>
<protein>
    <submittedName>
        <fullName evidence="1">Uncharacterized protein</fullName>
    </submittedName>
</protein>
<name>A0A8S5MWY6_9CAUD</name>
<accession>A0A8S5MWY6</accession>
<organism evidence="1">
    <name type="scientific">Siphoviridae sp. cth2082</name>
    <dbReference type="NCBI Taxonomy" id="2826422"/>
    <lineage>
        <taxon>Viruses</taxon>
        <taxon>Duplodnaviria</taxon>
        <taxon>Heunggongvirae</taxon>
        <taxon>Uroviricota</taxon>
        <taxon>Caudoviricetes</taxon>
    </lineage>
</organism>